<dbReference type="EMBL" id="GBEZ01016608">
    <property type="protein sequence ID" value="JAC69655.1"/>
    <property type="molecule type" value="Transcribed_RNA"/>
</dbReference>
<evidence type="ECO:0000313" key="3">
    <source>
        <dbReference type="EMBL" id="JAC60910.1"/>
    </source>
</evidence>
<organism evidence="4">
    <name type="scientific">Tetraselmis sp. GSL018</name>
    <dbReference type="NCBI Taxonomy" id="582737"/>
    <lineage>
        <taxon>Eukaryota</taxon>
        <taxon>Viridiplantae</taxon>
        <taxon>Chlorophyta</taxon>
        <taxon>core chlorophytes</taxon>
        <taxon>Chlorodendrophyceae</taxon>
        <taxon>Chlorodendrales</taxon>
        <taxon>Chlorodendraceae</taxon>
        <taxon>Tetraselmis</taxon>
    </lineage>
</organism>
<feature type="region of interest" description="Disordered" evidence="1">
    <location>
        <begin position="220"/>
        <end position="290"/>
    </location>
</feature>
<evidence type="ECO:0000313" key="4">
    <source>
        <dbReference type="EMBL" id="JAC69655.1"/>
    </source>
</evidence>
<dbReference type="InterPro" id="IPR000313">
    <property type="entry name" value="PWWP_dom"/>
</dbReference>
<evidence type="ECO:0000256" key="1">
    <source>
        <dbReference type="SAM" id="MobiDB-lite"/>
    </source>
</evidence>
<dbReference type="Pfam" id="PF00855">
    <property type="entry name" value="PWWP"/>
    <property type="match status" value="1"/>
</dbReference>
<dbReference type="SMART" id="SM00293">
    <property type="entry name" value="PWWP"/>
    <property type="match status" value="1"/>
</dbReference>
<dbReference type="AlphaFoldDB" id="A0A061RG98"/>
<dbReference type="EMBL" id="GBEZ01026285">
    <property type="protein sequence ID" value="JAC60910.1"/>
    <property type="molecule type" value="Transcribed_RNA"/>
</dbReference>
<gene>
    <name evidence="3" type="ORF">TSPGSL018_27657</name>
    <name evidence="4" type="ORF">TSPGSL018_5871</name>
</gene>
<feature type="region of interest" description="Disordered" evidence="1">
    <location>
        <begin position="1"/>
        <end position="26"/>
    </location>
</feature>
<feature type="region of interest" description="Disordered" evidence="1">
    <location>
        <begin position="44"/>
        <end position="83"/>
    </location>
</feature>
<feature type="domain" description="PWWP" evidence="2">
    <location>
        <begin position="110"/>
        <end position="174"/>
    </location>
</feature>
<dbReference type="Gene3D" id="2.30.30.140">
    <property type="match status" value="1"/>
</dbReference>
<dbReference type="PROSITE" id="PS50812">
    <property type="entry name" value="PWWP"/>
    <property type="match status" value="1"/>
</dbReference>
<sequence>MEGFPPGIWNGLGPQQPRELSSFSTPQLAGEAAWVPALGLGQQGLAAPAGDPLQTSSIDNASRREGMRPPEARKGPSGEKHSLLSYKPPLERDLVTGHGAKVVIRAHPWEGRVVWSKLAGFPWWPAQVLIPGDPFIPRDGPPPRTADAVPVRFFGTYDFSWISNQKSIVPFFSGYADKVNKSLPDPEFQTAVQEAITYQQTGELPIGFEEALRENEEIEAQLPPPLPPKPGKKKRPQGAGKADKLTPPPYKASKPSKLPGHLIRAPEAARSPRAAGGEPSQQPGASDLPRALRIARGLALLPPAGSPFAQARALHPDLRQML</sequence>
<protein>
    <recommendedName>
        <fullName evidence="2">PWWP domain-containing protein</fullName>
    </recommendedName>
</protein>
<feature type="compositionally biased region" description="Low complexity" evidence="1">
    <location>
        <begin position="265"/>
        <end position="279"/>
    </location>
</feature>
<proteinExistence type="predicted"/>
<feature type="compositionally biased region" description="Basic and acidic residues" evidence="1">
    <location>
        <begin position="61"/>
        <end position="82"/>
    </location>
</feature>
<accession>A0A061RG98</accession>
<dbReference type="SUPFAM" id="SSF63748">
    <property type="entry name" value="Tudor/PWWP/MBT"/>
    <property type="match status" value="1"/>
</dbReference>
<dbReference type="CDD" id="cd05162">
    <property type="entry name" value="PWWP"/>
    <property type="match status" value="1"/>
</dbReference>
<name>A0A061RG98_9CHLO</name>
<evidence type="ECO:0000259" key="2">
    <source>
        <dbReference type="PROSITE" id="PS50812"/>
    </source>
</evidence>
<reference evidence="4" key="1">
    <citation type="submission" date="2014-05" db="EMBL/GenBank/DDBJ databases">
        <title>The transcriptome of the halophilic microalga Tetraselmis sp. GSL018 isolated from the Great Salt Lake, Utah.</title>
        <authorList>
            <person name="Jinkerson R.E."/>
            <person name="D'Adamo S."/>
            <person name="Posewitz M.C."/>
        </authorList>
    </citation>
    <scope>NUCLEOTIDE SEQUENCE</scope>
    <source>
        <strain evidence="4">GSL018</strain>
    </source>
</reference>